<comment type="subcellular location">
    <subcellularLocation>
        <location evidence="2 20">Membrane</location>
        <topology evidence="2 20">Single-pass type I membrane protein</topology>
    </subcellularLocation>
    <subcellularLocation>
        <location evidence="1">Nucleus</location>
    </subcellularLocation>
</comment>
<evidence type="ECO:0000256" key="9">
    <source>
        <dbReference type="ARBA" id="ARBA00022833"/>
    </source>
</evidence>
<dbReference type="GO" id="GO:0008305">
    <property type="term" value="C:integrin complex"/>
    <property type="evidence" value="ECO:0007669"/>
    <property type="project" value="InterPro"/>
</dbReference>
<dbReference type="InterPro" id="IPR048285">
    <property type="entry name" value="Integrin_alpha_Ig-like_2"/>
</dbReference>
<dbReference type="Gene3D" id="3.30.160.60">
    <property type="entry name" value="Classic Zinc Finger"/>
    <property type="match status" value="3"/>
</dbReference>
<proteinExistence type="inferred from homology"/>
<dbReference type="PRINTS" id="PR01185">
    <property type="entry name" value="INTEGRINA"/>
</dbReference>
<dbReference type="SUPFAM" id="SSF69179">
    <property type="entry name" value="Integrin domains"/>
    <property type="match status" value="3"/>
</dbReference>
<organism evidence="23 24">
    <name type="scientific">Microtus ochrogaster</name>
    <name type="common">Prairie vole</name>
    <dbReference type="NCBI Taxonomy" id="79684"/>
    <lineage>
        <taxon>Eukaryota</taxon>
        <taxon>Metazoa</taxon>
        <taxon>Chordata</taxon>
        <taxon>Craniata</taxon>
        <taxon>Vertebrata</taxon>
        <taxon>Euteleostomi</taxon>
        <taxon>Mammalia</taxon>
        <taxon>Eutheria</taxon>
        <taxon>Euarchontoglires</taxon>
        <taxon>Glires</taxon>
        <taxon>Rodentia</taxon>
        <taxon>Myomorpha</taxon>
        <taxon>Muroidea</taxon>
        <taxon>Cricetidae</taxon>
        <taxon>Arvicolinae</taxon>
        <taxon>Microtus</taxon>
    </lineage>
</organism>
<dbReference type="GO" id="GO:0033627">
    <property type="term" value="P:cell adhesion mediated by integrin"/>
    <property type="evidence" value="ECO:0007669"/>
    <property type="project" value="TreeGrafter"/>
</dbReference>
<dbReference type="InterPro" id="IPR036236">
    <property type="entry name" value="Znf_C2H2_sf"/>
</dbReference>
<evidence type="ECO:0000256" key="2">
    <source>
        <dbReference type="ARBA" id="ARBA00004479"/>
    </source>
</evidence>
<dbReference type="InterPro" id="IPR013087">
    <property type="entry name" value="Znf_C2H2_type"/>
</dbReference>
<evidence type="ECO:0000256" key="8">
    <source>
        <dbReference type="ARBA" id="ARBA00022771"/>
    </source>
</evidence>
<dbReference type="GO" id="GO:0009897">
    <property type="term" value="C:external side of plasma membrane"/>
    <property type="evidence" value="ECO:0007669"/>
    <property type="project" value="TreeGrafter"/>
</dbReference>
<dbReference type="FunFam" id="2.60.40.1460:FF:000001">
    <property type="entry name" value="Integrin, alpha V"/>
    <property type="match status" value="1"/>
</dbReference>
<dbReference type="Gene3D" id="2.60.40.1510">
    <property type="entry name" value="ntegrin, alpha v. Chain A, domain 3"/>
    <property type="match status" value="1"/>
</dbReference>
<feature type="repeat" description="FG-GAP" evidence="19">
    <location>
        <begin position="44"/>
        <end position="109"/>
    </location>
</feature>
<evidence type="ECO:0000256" key="5">
    <source>
        <dbReference type="ARBA" id="ARBA00022723"/>
    </source>
</evidence>
<dbReference type="InterPro" id="IPR013519">
    <property type="entry name" value="Int_alpha_beta-p"/>
</dbReference>
<dbReference type="Gene3D" id="2.130.10.130">
    <property type="entry name" value="Integrin alpha, N-terminal"/>
    <property type="match status" value="1"/>
</dbReference>
<keyword evidence="12 20" id="KW-1133">Transmembrane helix</keyword>
<dbReference type="PANTHER" id="PTHR23220">
    <property type="entry name" value="INTEGRIN ALPHA"/>
    <property type="match status" value="1"/>
</dbReference>
<dbReference type="GO" id="GO:0098609">
    <property type="term" value="P:cell-cell adhesion"/>
    <property type="evidence" value="ECO:0007669"/>
    <property type="project" value="TreeGrafter"/>
</dbReference>
<dbReference type="PANTHER" id="PTHR23220:SF3">
    <property type="entry name" value="INTEGRIN ALPHA-5"/>
    <property type="match status" value="1"/>
</dbReference>
<feature type="domain" description="C2H2-type" evidence="22">
    <location>
        <begin position="1047"/>
        <end position="1069"/>
    </location>
</feature>
<sequence>MGSRTPRSPQSPLHAVPLRWGPRAPLLPLLLLLWRPPLQVGGFNLDAEAPAVLSGPPGSLFGFSVEFYRPGREGVSVLVGAPKANTSQPGVLQGGAVYICPWDNSPTQCTTIQFDSKGSRILEPSLSSATGEEPVEYKSLQWFGATVRAHGASILACAPLYSWRTEKEPQHDPVGTCYLSTDNFTRVLEYAPCRSDFGSAAGQGYCQGGFSAELTKTGHVVLGGPGSYFWQGQILSATQKQISESYYPEYLINPVQGQLQTRQASSIYDDSYLGYSVAVGEFSGDDTEDFVAGVPKGNLTYGYVTILNGSDIHSLYNVSGEQMASYFGYAVAATDTNGDGLDDLLVGAPLLMERTADGRPQEVGRVYIYLQHPTGIEPTPTLTLTGQDEFGRFGSSLTPLGDLDQDGYNDVAIGAPFGGETQQGVVFIFPGGPGGLSTRPSQVLQPLWAADHTPDFFGSALRGGQDLDGNGYPDLIVGSFGVDKALVYRGRPIVSVSSSLTIFPSMFNPEERSCSLEGNPVSCINLSFCLNASGKHVPDSIGFEVELQLDWQKQKGGIRRALFLASKQAILTQTLLIQNGAREDCREMKIYLRNESEFRDKLSPIHIALNFSLDPKAPMDSHGLRPVLHYQSKSRIEDKAQILLDCGEDNICVPDLQLAVYGEKKQVYLGDKNSLNLTFHAQNLGEGGAYEAELWVTAPLDAEYSGLVRHPGNFSSLSCDYFAVNQSRQLVCDLGNPMKAGASLWGGLRFTVPHLQDTKKTIQFDFQILSKNLNNSQSNVVSFPLSVEAQAQVSLNGVSKPEAVIFPVSDWDPQDQPQKEGDLGPAVHHVYEGPSSISQGVLELSCPQALEGQQLLYVTRVTGLSNCTSNYSPNSQGLELDLESSPHHLQKREAPGRSSTASGPQVLKCPEAKCFRLRCEFGPLHRQESRSLQLHFRLWAKTFLRREHQPFSLQCEAVYEALKMPYQIPPQQLPQKKLQVATAVQWTKAEGSNSVPLWIIVLAILFGLLLLGLLIYVLYKMDPVQKAVLSHTFGGPLLKTKRPVISCNVCQIRFNSQSQAEAHYKGNRHARRVKGIEAAKTRGREPSVRESADPAPAGNTPPSGDGVAPRPVSMENGLGPAPGSPEKHPGSPSPPSVPESGQGVTKAEGGTPAPASLPGGSKEEEEKAKRLLYCALCKVAVNSLSQLEAHNKGTKHKTILEARSGLGPIKAYPRLGPPTPGEPEAPSQDRTFHCEICNVKVNSEVQLKQHISSRRHRDGVAGKPNPLLSRHKKPRGAAELAGTLTFSKELPKSLAGGLLPSPLAVAAVMAAAAGSPLSLRPAPAAPLLQGPPITHPLLHPAPGPIRTAHGPILFSPY</sequence>
<comment type="caution">
    <text evidence="23">The sequence shown here is derived from an EMBL/GenBank/DDBJ whole genome shotgun (WGS) entry which is preliminary data.</text>
</comment>
<gene>
    <name evidence="23" type="ORF">LTLLF_124415</name>
</gene>
<dbReference type="GO" id="GO:0005178">
    <property type="term" value="F:integrin binding"/>
    <property type="evidence" value="ECO:0007669"/>
    <property type="project" value="TreeGrafter"/>
</dbReference>
<feature type="region of interest" description="Disordered" evidence="21">
    <location>
        <begin position="1060"/>
        <end position="1164"/>
    </location>
</feature>
<dbReference type="InterPro" id="IPR013517">
    <property type="entry name" value="FG-GAP"/>
</dbReference>
<dbReference type="GO" id="GO:0008270">
    <property type="term" value="F:zinc ion binding"/>
    <property type="evidence" value="ECO:0007669"/>
    <property type="project" value="UniProtKB-KW"/>
</dbReference>
<dbReference type="SUPFAM" id="SSF57667">
    <property type="entry name" value="beta-beta-alpha zinc fingers"/>
    <property type="match status" value="3"/>
</dbReference>
<keyword evidence="16 20" id="KW-0675">Receptor</keyword>
<feature type="transmembrane region" description="Helical" evidence="20">
    <location>
        <begin position="997"/>
        <end position="1019"/>
    </location>
</feature>
<dbReference type="Pfam" id="PF12874">
    <property type="entry name" value="zf-met"/>
    <property type="match status" value="3"/>
</dbReference>
<comment type="similarity">
    <text evidence="3 20">Belongs to the integrin alpha chain family.</text>
</comment>
<keyword evidence="6" id="KW-0732">Signal</keyword>
<accession>A0A8J6KWZ1</accession>
<feature type="repeat" description="FG-GAP" evidence="19">
    <location>
        <begin position="442"/>
        <end position="505"/>
    </location>
</feature>
<dbReference type="Pfam" id="PF01839">
    <property type="entry name" value="FG-GAP"/>
    <property type="match status" value="2"/>
</dbReference>
<evidence type="ECO:0000256" key="20">
    <source>
        <dbReference type="RuleBase" id="RU003762"/>
    </source>
</evidence>
<keyword evidence="15" id="KW-1015">Disulfide bond</keyword>
<feature type="repeat" description="FG-GAP" evidence="19">
    <location>
        <begin position="379"/>
        <end position="438"/>
    </location>
</feature>
<dbReference type="InterPro" id="IPR003604">
    <property type="entry name" value="Matrin/U1-like-C_Znf_C2H2"/>
</dbReference>
<feature type="repeat" description="FG-GAP" evidence="19">
    <location>
        <begin position="313"/>
        <end position="378"/>
    </location>
</feature>
<evidence type="ECO:0000313" key="24">
    <source>
        <dbReference type="Proteomes" id="UP000710432"/>
    </source>
</evidence>
<keyword evidence="4 20" id="KW-0812">Transmembrane</keyword>
<protein>
    <submittedName>
        <fullName evidence="23">Integrin alpha-5</fullName>
    </submittedName>
</protein>
<reference evidence="23" key="1">
    <citation type="submission" date="2020-03" db="EMBL/GenBank/DDBJ databases">
        <title>Studies in the Genomics of Life Span.</title>
        <authorList>
            <person name="Glass D."/>
        </authorList>
    </citation>
    <scope>NUCLEOTIDE SEQUENCE</scope>
    <source>
        <strain evidence="23">LTLLF</strain>
        <tissue evidence="23">Muscle</tissue>
    </source>
</reference>
<evidence type="ECO:0000256" key="3">
    <source>
        <dbReference type="ARBA" id="ARBA00008054"/>
    </source>
</evidence>
<feature type="region of interest" description="Disordered" evidence="21">
    <location>
        <begin position="1250"/>
        <end position="1275"/>
    </location>
</feature>
<dbReference type="GO" id="GO:0001525">
    <property type="term" value="P:angiogenesis"/>
    <property type="evidence" value="ECO:0007669"/>
    <property type="project" value="TreeGrafter"/>
</dbReference>
<dbReference type="FunFam" id="3.30.160.60:FF:000276">
    <property type="entry name" value="zinc finger protein 385A isoform X3"/>
    <property type="match status" value="1"/>
</dbReference>
<evidence type="ECO:0000256" key="12">
    <source>
        <dbReference type="ARBA" id="ARBA00022989"/>
    </source>
</evidence>
<dbReference type="EMBL" id="JAATJU010019089">
    <property type="protein sequence ID" value="KAH0516790.1"/>
    <property type="molecule type" value="Genomic_DNA"/>
</dbReference>
<keyword evidence="9" id="KW-0862">Zinc</keyword>
<keyword evidence="10" id="KW-0106">Calcium</keyword>
<dbReference type="SUPFAM" id="SSF69318">
    <property type="entry name" value="Integrin alpha N-terminal domain"/>
    <property type="match status" value="1"/>
</dbReference>
<keyword evidence="14 20" id="KW-0472">Membrane</keyword>
<evidence type="ECO:0000256" key="4">
    <source>
        <dbReference type="ARBA" id="ARBA00022692"/>
    </source>
</evidence>
<keyword evidence="5" id="KW-0479">Metal-binding</keyword>
<dbReference type="FunFam" id="3.30.160.60:FF:000293">
    <property type="entry name" value="zinc finger protein 385B isoform X3"/>
    <property type="match status" value="1"/>
</dbReference>
<name>A0A8J6KWZ1_MICOH</name>
<dbReference type="Gene3D" id="2.60.40.1460">
    <property type="entry name" value="Integrin domains. Chain A, domain 2"/>
    <property type="match status" value="1"/>
</dbReference>
<dbReference type="Pfam" id="PF20806">
    <property type="entry name" value="Integrin_A_Ig_3"/>
    <property type="match status" value="1"/>
</dbReference>
<dbReference type="Gene3D" id="2.60.40.1530">
    <property type="entry name" value="ntegrin, alpha v. Chain A, domain 4"/>
    <property type="match status" value="1"/>
</dbReference>
<evidence type="ECO:0000256" key="14">
    <source>
        <dbReference type="ARBA" id="ARBA00023136"/>
    </source>
</evidence>
<feature type="compositionally biased region" description="Basic and acidic residues" evidence="21">
    <location>
        <begin position="1074"/>
        <end position="1092"/>
    </location>
</feature>
<dbReference type="SMART" id="SM00451">
    <property type="entry name" value="ZnF_U1"/>
    <property type="match status" value="3"/>
</dbReference>
<keyword evidence="8" id="KW-0863">Zinc-finger</keyword>
<dbReference type="Proteomes" id="UP000710432">
    <property type="component" value="Unassembled WGS sequence"/>
</dbReference>
<feature type="repeat" description="FG-GAP" evidence="19">
    <location>
        <begin position="129"/>
        <end position="189"/>
    </location>
</feature>
<dbReference type="FunFam" id="2.130.10.130:FF:000003">
    <property type="entry name" value="Integrin alpha V"/>
    <property type="match status" value="1"/>
</dbReference>
<evidence type="ECO:0000256" key="11">
    <source>
        <dbReference type="ARBA" id="ARBA00022889"/>
    </source>
</evidence>
<keyword evidence="17" id="KW-0325">Glycoprotein</keyword>
<evidence type="ECO:0000256" key="17">
    <source>
        <dbReference type="ARBA" id="ARBA00023180"/>
    </source>
</evidence>
<evidence type="ECO:0000259" key="22">
    <source>
        <dbReference type="PROSITE" id="PS00028"/>
    </source>
</evidence>
<evidence type="ECO:0000256" key="7">
    <source>
        <dbReference type="ARBA" id="ARBA00022737"/>
    </source>
</evidence>
<dbReference type="InterPro" id="IPR032695">
    <property type="entry name" value="Integrin_dom_sf"/>
</dbReference>
<dbReference type="Pfam" id="PF08441">
    <property type="entry name" value="Integrin_A_Ig_1"/>
    <property type="match status" value="1"/>
</dbReference>
<keyword evidence="11 20" id="KW-0130">Cell adhesion</keyword>
<dbReference type="InterPro" id="IPR000413">
    <property type="entry name" value="Integrin_alpha"/>
</dbReference>
<dbReference type="InterPro" id="IPR028994">
    <property type="entry name" value="Integrin_alpha_N"/>
</dbReference>
<evidence type="ECO:0000256" key="21">
    <source>
        <dbReference type="SAM" id="MobiDB-lite"/>
    </source>
</evidence>
<evidence type="ECO:0000256" key="15">
    <source>
        <dbReference type="ARBA" id="ARBA00023157"/>
    </source>
</evidence>
<keyword evidence="13 20" id="KW-0401">Integrin</keyword>
<evidence type="ECO:0000256" key="13">
    <source>
        <dbReference type="ARBA" id="ARBA00023037"/>
    </source>
</evidence>
<dbReference type="FunFam" id="2.60.40.1510:FF:000001">
    <property type="entry name" value="Integrin alpha V"/>
    <property type="match status" value="1"/>
</dbReference>
<dbReference type="Pfam" id="PF20805">
    <property type="entry name" value="Integrin_A_Ig_2"/>
    <property type="match status" value="1"/>
</dbReference>
<dbReference type="SMART" id="SM00355">
    <property type="entry name" value="ZnF_C2H2"/>
    <property type="match status" value="3"/>
</dbReference>
<dbReference type="GO" id="GO:0007229">
    <property type="term" value="P:integrin-mediated signaling pathway"/>
    <property type="evidence" value="ECO:0007669"/>
    <property type="project" value="UniProtKB-KW"/>
</dbReference>
<evidence type="ECO:0000256" key="19">
    <source>
        <dbReference type="PROSITE-ProRule" id="PRU00803"/>
    </source>
</evidence>
<keyword evidence="18" id="KW-0539">Nucleus</keyword>
<evidence type="ECO:0000256" key="18">
    <source>
        <dbReference type="ARBA" id="ARBA00023242"/>
    </source>
</evidence>
<feature type="domain" description="C2H2-type" evidence="22">
    <location>
        <begin position="1234"/>
        <end position="1256"/>
    </location>
</feature>
<feature type="repeat" description="FG-GAP" evidence="19">
    <location>
        <begin position="194"/>
        <end position="246"/>
    </location>
</feature>
<evidence type="ECO:0000313" key="23">
    <source>
        <dbReference type="EMBL" id="KAH0516790.1"/>
    </source>
</evidence>
<dbReference type="GO" id="GO:0007160">
    <property type="term" value="P:cell-matrix adhesion"/>
    <property type="evidence" value="ECO:0007669"/>
    <property type="project" value="TreeGrafter"/>
</dbReference>
<dbReference type="FunFam" id="3.30.160.60:FF:000121">
    <property type="entry name" value="zinc finger protein 385B isoform X1"/>
    <property type="match status" value="1"/>
</dbReference>
<dbReference type="GO" id="GO:0005634">
    <property type="term" value="C:nucleus"/>
    <property type="evidence" value="ECO:0007669"/>
    <property type="project" value="UniProtKB-SubCell"/>
</dbReference>
<dbReference type="PROSITE" id="PS00028">
    <property type="entry name" value="ZINC_FINGER_C2H2_1"/>
    <property type="match status" value="2"/>
</dbReference>
<dbReference type="InterPro" id="IPR048286">
    <property type="entry name" value="Integrin_alpha_Ig-like_3"/>
</dbReference>
<keyword evidence="7" id="KW-0677">Repeat</keyword>
<dbReference type="InterPro" id="IPR013649">
    <property type="entry name" value="Integrin_alpha_Ig-like_1"/>
</dbReference>
<dbReference type="PROSITE" id="PS51470">
    <property type="entry name" value="FG_GAP"/>
    <property type="match status" value="6"/>
</dbReference>
<dbReference type="GO" id="GO:0003676">
    <property type="term" value="F:nucleic acid binding"/>
    <property type="evidence" value="ECO:0007669"/>
    <property type="project" value="InterPro"/>
</dbReference>
<dbReference type="SMART" id="SM00191">
    <property type="entry name" value="Int_alpha"/>
    <property type="match status" value="5"/>
</dbReference>
<evidence type="ECO:0000256" key="10">
    <source>
        <dbReference type="ARBA" id="ARBA00022837"/>
    </source>
</evidence>
<dbReference type="Gene3D" id="1.20.5.930">
    <property type="entry name" value="Bicelle-embedded integrin alpha(iib) transmembrane segment"/>
    <property type="match status" value="1"/>
</dbReference>
<evidence type="ECO:0000256" key="1">
    <source>
        <dbReference type="ARBA" id="ARBA00004123"/>
    </source>
</evidence>
<evidence type="ECO:0000256" key="6">
    <source>
        <dbReference type="ARBA" id="ARBA00022729"/>
    </source>
</evidence>
<evidence type="ECO:0000256" key="16">
    <source>
        <dbReference type="ARBA" id="ARBA00023170"/>
    </source>
</evidence>